<keyword evidence="6" id="KW-0597">Phosphoprotein</keyword>
<evidence type="ECO:0000256" key="9">
    <source>
        <dbReference type="ARBA" id="ARBA00022927"/>
    </source>
</evidence>
<dbReference type="Pfam" id="PF09311">
    <property type="entry name" value="Rab5-bind"/>
    <property type="match status" value="1"/>
</dbReference>
<evidence type="ECO:0000256" key="5">
    <source>
        <dbReference type="ARBA" id="ARBA00022490"/>
    </source>
</evidence>
<evidence type="ECO:0000256" key="10">
    <source>
        <dbReference type="ARBA" id="ARBA00023054"/>
    </source>
</evidence>
<evidence type="ECO:0000256" key="6">
    <source>
        <dbReference type="ARBA" id="ARBA00022553"/>
    </source>
</evidence>
<evidence type="ECO:0000313" key="15">
    <source>
        <dbReference type="EMBL" id="CAI9741393.1"/>
    </source>
</evidence>
<dbReference type="GO" id="GO:0006897">
    <property type="term" value="P:endocytosis"/>
    <property type="evidence" value="ECO:0007669"/>
    <property type="project" value="UniProtKB-KW"/>
</dbReference>
<reference evidence="15" key="1">
    <citation type="submission" date="2023-08" db="EMBL/GenBank/DDBJ databases">
        <authorList>
            <person name="Alioto T."/>
            <person name="Alioto T."/>
            <person name="Gomez Garrido J."/>
        </authorList>
    </citation>
    <scope>NUCLEOTIDE SEQUENCE</scope>
</reference>
<evidence type="ECO:0000259" key="14">
    <source>
        <dbReference type="Pfam" id="PF09311"/>
    </source>
</evidence>
<proteinExistence type="inferred from homology"/>
<keyword evidence="8" id="KW-0967">Endosome</keyword>
<feature type="domain" description="Rabaptin coiled-coil" evidence="13">
    <location>
        <begin position="24"/>
        <end position="249"/>
    </location>
</feature>
<keyword evidence="9" id="KW-0653">Protein transport</keyword>
<sequence>MTDLNEFGPLESAETSHKEELRVLHERLAYLERRERELIREKEEQEKEFGLKRAKLKELFLQKEEELKRERDTTAEALGKNNSLLIDLKKLQSELEDLKAAAAVSEENKQDEVEDIRRQCQEEIASLQSIMKEAADEASRKTAAQYESVWQRMMKMNEKSEQELQDLKMQLNQEREGFLASVAKSLKRVSGSVSSTNASVEAESLEDSMRKAQEDAEILKSVVLPLEEEIKLLKSKVQESDDKIKDLEKQLSDISVDEAMAKVYDTKKSPSLPEFDENIDPDEKIQQLMKYLKAEKSSRTDLEMFVAVLNTQKSVLQTENDTLRTELHEVCRMFEDEKRVHNDLKRTWQMANDQFLESQRLMMMDMRRMESVLTTEQQRQIVELQQKDLERDAQERRVKELEEMREKQQREQEQRRKEILQRQQASPVKTPLMKAPSADPQCKTSTVSSSLIDLTVQQNDIGAGVKKSFSSSDVSDIQDPTPEAEAHNSLLASVKSRTEGISLEGRRMVSEKEWELLQQELKSAREKLGRPCDMCNNYEAQLQSVQAQLKESQSKIQQLNRYLKSEQQASVNQRKYQEELENNLKEVAEDARKQISTVMTKLQESEKFTMEVKQQLMQSHLELQDQLKTLTESREEIQVELDRLTQENDSLVGKHSKHSQQLQNEDINLPNNLEEMQLLLLKYREEIIAAKVAKEHIEDTLKSEILFLKDRALADQQEKNTLEETLSQEVSTLQERLAILESCKSELERESSVRAETETKLRDSDQSLKKIQTKSKQLINALTQQLDEQTTQRVGPELASLFDLFGLTSRDVNKKRHSPAAPSAGTSTATITTRPPPTTTTSKNSHHAPN</sequence>
<feature type="coiled-coil region" evidence="11">
    <location>
        <begin position="535"/>
        <end position="654"/>
    </location>
</feature>
<keyword evidence="5" id="KW-0963">Cytoplasm</keyword>
<dbReference type="GO" id="GO:0015031">
    <property type="term" value="P:protein transport"/>
    <property type="evidence" value="ECO:0007669"/>
    <property type="project" value="UniProtKB-KW"/>
</dbReference>
<dbReference type="Proteomes" id="UP001162480">
    <property type="component" value="Chromosome 26"/>
</dbReference>
<protein>
    <submittedName>
        <fullName evidence="15">GTPase-binding effector 1-like isoform X2</fullName>
    </submittedName>
</protein>
<gene>
    <name evidence="15" type="ORF">OCTVUL_1B015450</name>
</gene>
<dbReference type="GO" id="GO:0005769">
    <property type="term" value="C:early endosome"/>
    <property type="evidence" value="ECO:0007669"/>
    <property type="project" value="UniProtKB-SubCell"/>
</dbReference>
<organism evidence="15 16">
    <name type="scientific">Octopus vulgaris</name>
    <name type="common">Common octopus</name>
    <dbReference type="NCBI Taxonomy" id="6645"/>
    <lineage>
        <taxon>Eukaryota</taxon>
        <taxon>Metazoa</taxon>
        <taxon>Spiralia</taxon>
        <taxon>Lophotrochozoa</taxon>
        <taxon>Mollusca</taxon>
        <taxon>Cephalopoda</taxon>
        <taxon>Coleoidea</taxon>
        <taxon>Octopodiformes</taxon>
        <taxon>Octopoda</taxon>
        <taxon>Incirrata</taxon>
        <taxon>Octopodidae</taxon>
        <taxon>Octopus</taxon>
    </lineage>
</organism>
<dbReference type="PANTHER" id="PTHR31179">
    <property type="entry name" value="RAB GTPASE-BINDING EFFECTOR PROTEIN"/>
    <property type="match status" value="1"/>
</dbReference>
<evidence type="ECO:0000256" key="3">
    <source>
        <dbReference type="ARBA" id="ARBA00006603"/>
    </source>
</evidence>
<comment type="subcellular location">
    <subcellularLocation>
        <location evidence="2">Cytoplasm</location>
    </subcellularLocation>
    <subcellularLocation>
        <location evidence="1">Early endosome</location>
    </subcellularLocation>
</comment>
<dbReference type="InterPro" id="IPR018514">
    <property type="entry name" value="Rabaptin_CC"/>
</dbReference>
<feature type="region of interest" description="Disordered" evidence="12">
    <location>
        <begin position="466"/>
        <end position="490"/>
    </location>
</feature>
<dbReference type="GO" id="GO:0008083">
    <property type="term" value="F:growth factor activity"/>
    <property type="evidence" value="ECO:0007669"/>
    <property type="project" value="InterPro"/>
</dbReference>
<evidence type="ECO:0000313" key="16">
    <source>
        <dbReference type="Proteomes" id="UP001162480"/>
    </source>
</evidence>
<feature type="domain" description="Rabaptin GTPase-Rab5 binding" evidence="14">
    <location>
        <begin position="532"/>
        <end position="791"/>
    </location>
</feature>
<dbReference type="PANTHER" id="PTHR31179:SF7">
    <property type="entry name" value="FYVE-TYPE DOMAIN-CONTAINING PROTEIN"/>
    <property type="match status" value="1"/>
</dbReference>
<comment type="similarity">
    <text evidence="3">Belongs to the rabaptin family.</text>
</comment>
<feature type="coiled-coil region" evidence="11">
    <location>
        <begin position="21"/>
        <end position="257"/>
    </location>
</feature>
<keyword evidence="7" id="KW-0254">Endocytosis</keyword>
<evidence type="ECO:0000256" key="12">
    <source>
        <dbReference type="SAM" id="MobiDB-lite"/>
    </source>
</evidence>
<evidence type="ECO:0000256" key="7">
    <source>
        <dbReference type="ARBA" id="ARBA00022583"/>
    </source>
</evidence>
<dbReference type="Pfam" id="PF03528">
    <property type="entry name" value="Rabaptin"/>
    <property type="match status" value="2"/>
</dbReference>
<keyword evidence="10 11" id="KW-0175">Coiled coil</keyword>
<dbReference type="EMBL" id="OX597839">
    <property type="protein sequence ID" value="CAI9741393.1"/>
    <property type="molecule type" value="Genomic_DNA"/>
</dbReference>
<dbReference type="PRINTS" id="PR01432">
    <property type="entry name" value="RABAPTIN"/>
</dbReference>
<feature type="compositionally biased region" description="Low complexity" evidence="12">
    <location>
        <begin position="466"/>
        <end position="475"/>
    </location>
</feature>
<feature type="compositionally biased region" description="Basic and acidic residues" evidence="12">
    <location>
        <begin position="400"/>
        <end position="420"/>
    </location>
</feature>
<dbReference type="InterPro" id="IPR003914">
    <property type="entry name" value="Rabaptin"/>
</dbReference>
<keyword evidence="16" id="KW-1185">Reference proteome</keyword>
<evidence type="ECO:0000256" key="4">
    <source>
        <dbReference type="ARBA" id="ARBA00022448"/>
    </source>
</evidence>
<feature type="compositionally biased region" description="Low complexity" evidence="12">
    <location>
        <begin position="819"/>
        <end position="833"/>
    </location>
</feature>
<evidence type="ECO:0000256" key="11">
    <source>
        <dbReference type="SAM" id="Coils"/>
    </source>
</evidence>
<dbReference type="InterPro" id="IPR015390">
    <property type="entry name" value="Rabaptin_Rab5-bd_dom"/>
</dbReference>
<dbReference type="AlphaFoldDB" id="A0AA36BVH8"/>
<keyword evidence="4" id="KW-0813">Transport</keyword>
<evidence type="ECO:0000256" key="2">
    <source>
        <dbReference type="ARBA" id="ARBA00004496"/>
    </source>
</evidence>
<feature type="region of interest" description="Disordered" evidence="12">
    <location>
        <begin position="811"/>
        <end position="850"/>
    </location>
</feature>
<dbReference type="SUPFAM" id="SSF103652">
    <property type="entry name" value="G protein-binding domain"/>
    <property type="match status" value="1"/>
</dbReference>
<accession>A0AA36BVH8</accession>
<feature type="domain" description="Rabaptin coiled-coil" evidence="13">
    <location>
        <begin position="283"/>
        <end position="412"/>
    </location>
</feature>
<feature type="region of interest" description="Disordered" evidence="12">
    <location>
        <begin position="400"/>
        <end position="444"/>
    </location>
</feature>
<evidence type="ECO:0000256" key="1">
    <source>
        <dbReference type="ARBA" id="ARBA00004412"/>
    </source>
</evidence>
<name>A0AA36BVH8_OCTVU</name>
<evidence type="ECO:0000259" key="13">
    <source>
        <dbReference type="Pfam" id="PF03528"/>
    </source>
</evidence>
<evidence type="ECO:0000256" key="8">
    <source>
        <dbReference type="ARBA" id="ARBA00022753"/>
    </source>
</evidence>
<dbReference type="GO" id="GO:0005096">
    <property type="term" value="F:GTPase activator activity"/>
    <property type="evidence" value="ECO:0007669"/>
    <property type="project" value="InterPro"/>
</dbReference>